<organism evidence="5 6">
    <name type="scientific">Nitratidesulfovibrio oxamicus</name>
    <dbReference type="NCBI Taxonomy" id="32016"/>
    <lineage>
        <taxon>Bacteria</taxon>
        <taxon>Pseudomonadati</taxon>
        <taxon>Thermodesulfobacteriota</taxon>
        <taxon>Desulfovibrionia</taxon>
        <taxon>Desulfovibrionales</taxon>
        <taxon>Desulfovibrionaceae</taxon>
        <taxon>Nitratidesulfovibrio</taxon>
    </lineage>
</organism>
<dbReference type="Pfam" id="PF03949">
    <property type="entry name" value="Malic_M"/>
    <property type="match status" value="1"/>
</dbReference>
<dbReference type="Gene3D" id="3.40.50.10380">
    <property type="entry name" value="Malic enzyme, N-terminal domain"/>
    <property type="match status" value="1"/>
</dbReference>
<dbReference type="SUPFAM" id="SSF51735">
    <property type="entry name" value="NAD(P)-binding Rossmann-fold domains"/>
    <property type="match status" value="1"/>
</dbReference>
<dbReference type="EMBL" id="VRYY01000791">
    <property type="protein sequence ID" value="MBG3878946.1"/>
    <property type="molecule type" value="Genomic_DNA"/>
</dbReference>
<dbReference type="SMART" id="SM00919">
    <property type="entry name" value="Malic_M"/>
    <property type="match status" value="1"/>
</dbReference>
<dbReference type="InterPro" id="IPR012302">
    <property type="entry name" value="Malic_NAD-bd"/>
</dbReference>
<gene>
    <name evidence="5" type="ORF">FVW20_18585</name>
</gene>
<feature type="domain" description="Malic enzyme N-terminal" evidence="4">
    <location>
        <begin position="18"/>
        <end position="151"/>
    </location>
</feature>
<dbReference type="RefSeq" id="WP_196610733.1">
    <property type="nucleotide sequence ID" value="NZ_VRYY01000791.1"/>
</dbReference>
<dbReference type="PIRSF" id="PIRSF000106">
    <property type="entry name" value="ME"/>
    <property type="match status" value="1"/>
</dbReference>
<dbReference type="InterPro" id="IPR037062">
    <property type="entry name" value="Malic_N_dom_sf"/>
</dbReference>
<sequence length="439" mass="47442">MALFTKDEALRYHSCGHPGKVEVVPVKPCATQKHLSMAYTPGVADVCRAIHADVSLGYDYTNKGNLVAVVSNGTAVLGLGNIGPLAGKPVMEGKGVLFKIFADVDVYDLSIDQKDPKKIIEFVKMLEPTFGGINLEDIKAPECFEVEQTLIEQMDIPVFHDDQHGTAIISGAGLIAALDLTNRKAEDVKLVISGAGAAAIACTRFFESFGVQRRNVFMFDSRGLIHKGRTDLNAQKAEFAQEQDHGSLADVMRGADCFLGLSVGGMVTQDMVRSMAPNPIIFACANPDPEISYEDARAARADVVMATGRSDYPNQINNVLGFPFIFRGALDTRASAINEEMKLAAARALAALAREPVPAEVLAAYGLSGLSYGVDYIIPKALDPRVIEWVAPAVAEAAMRTGVARRQLDLAAYKVELRERMQAARARIGQFIETYGLDF</sequence>
<evidence type="ECO:0000256" key="2">
    <source>
        <dbReference type="ARBA" id="ARBA00023002"/>
    </source>
</evidence>
<dbReference type="Gene3D" id="3.40.50.720">
    <property type="entry name" value="NAD(P)-binding Rossmann-like Domain"/>
    <property type="match status" value="1"/>
</dbReference>
<dbReference type="InterPro" id="IPR001891">
    <property type="entry name" value="Malic_OxRdtase"/>
</dbReference>
<keyword evidence="6" id="KW-1185">Reference proteome</keyword>
<dbReference type="Proteomes" id="UP001194469">
    <property type="component" value="Unassembled WGS sequence"/>
</dbReference>
<dbReference type="InterPro" id="IPR051674">
    <property type="entry name" value="Malate_Decarboxylase"/>
</dbReference>
<comment type="similarity">
    <text evidence="1">Belongs to the malic enzymes family.</text>
</comment>
<dbReference type="InterPro" id="IPR046346">
    <property type="entry name" value="Aminoacid_DH-like_N_sf"/>
</dbReference>
<dbReference type="InterPro" id="IPR012301">
    <property type="entry name" value="Malic_N_dom"/>
</dbReference>
<dbReference type="CDD" id="cd05311">
    <property type="entry name" value="NAD_bind_2_malic_enz"/>
    <property type="match status" value="1"/>
</dbReference>
<evidence type="ECO:0000313" key="6">
    <source>
        <dbReference type="Proteomes" id="UP001194469"/>
    </source>
</evidence>
<evidence type="ECO:0000256" key="1">
    <source>
        <dbReference type="ARBA" id="ARBA00008785"/>
    </source>
</evidence>
<evidence type="ECO:0000259" key="3">
    <source>
        <dbReference type="SMART" id="SM00919"/>
    </source>
</evidence>
<proteinExistence type="inferred from homology"/>
<dbReference type="InterPro" id="IPR036291">
    <property type="entry name" value="NAD(P)-bd_dom_sf"/>
</dbReference>
<dbReference type="SMART" id="SM01274">
    <property type="entry name" value="malic"/>
    <property type="match status" value="1"/>
</dbReference>
<dbReference type="SUPFAM" id="SSF53223">
    <property type="entry name" value="Aminoacid dehydrogenase-like, N-terminal domain"/>
    <property type="match status" value="1"/>
</dbReference>
<evidence type="ECO:0000313" key="5">
    <source>
        <dbReference type="EMBL" id="MBG3878946.1"/>
    </source>
</evidence>
<dbReference type="PANTHER" id="PTHR43237:SF4">
    <property type="entry name" value="NADP-DEPENDENT MALIC ENZYME"/>
    <property type="match status" value="1"/>
</dbReference>
<dbReference type="InterPro" id="IPR045213">
    <property type="entry name" value="Malic_NAD-bd_bact_type"/>
</dbReference>
<keyword evidence="2" id="KW-0560">Oxidoreductase</keyword>
<name>A0ABS0J9B0_9BACT</name>
<evidence type="ECO:0000259" key="4">
    <source>
        <dbReference type="SMART" id="SM01274"/>
    </source>
</evidence>
<accession>A0ABS0J9B0</accession>
<protein>
    <submittedName>
        <fullName evidence="5">Malate dehydrogenase</fullName>
    </submittedName>
</protein>
<dbReference type="Pfam" id="PF00390">
    <property type="entry name" value="malic"/>
    <property type="match status" value="1"/>
</dbReference>
<feature type="domain" description="Malic enzyme NAD-binding" evidence="3">
    <location>
        <begin position="163"/>
        <end position="399"/>
    </location>
</feature>
<dbReference type="PANTHER" id="PTHR43237">
    <property type="entry name" value="NADP-DEPENDENT MALIC ENZYME"/>
    <property type="match status" value="1"/>
</dbReference>
<comment type="caution">
    <text evidence="5">The sequence shown here is derived from an EMBL/GenBank/DDBJ whole genome shotgun (WGS) entry which is preliminary data.</text>
</comment>
<reference evidence="5 6" key="1">
    <citation type="submission" date="2019-08" db="EMBL/GenBank/DDBJ databases">
        <authorList>
            <person name="Luo N."/>
        </authorList>
    </citation>
    <scope>NUCLEOTIDE SEQUENCE [LARGE SCALE GENOMIC DNA]</scope>
    <source>
        <strain evidence="5 6">NCIMB 9442</strain>
    </source>
</reference>